<evidence type="ECO:0000313" key="1">
    <source>
        <dbReference type="EnsemblPlants" id="KQL30641"/>
    </source>
</evidence>
<dbReference type="InParanoid" id="K3Z272"/>
<organism evidence="1 2">
    <name type="scientific">Setaria italica</name>
    <name type="common">Foxtail millet</name>
    <name type="synonym">Panicum italicum</name>
    <dbReference type="NCBI Taxonomy" id="4555"/>
    <lineage>
        <taxon>Eukaryota</taxon>
        <taxon>Viridiplantae</taxon>
        <taxon>Streptophyta</taxon>
        <taxon>Embryophyta</taxon>
        <taxon>Tracheophyta</taxon>
        <taxon>Spermatophyta</taxon>
        <taxon>Magnoliopsida</taxon>
        <taxon>Liliopsida</taxon>
        <taxon>Poales</taxon>
        <taxon>Poaceae</taxon>
        <taxon>PACMAD clade</taxon>
        <taxon>Panicoideae</taxon>
        <taxon>Panicodae</taxon>
        <taxon>Paniceae</taxon>
        <taxon>Cenchrinae</taxon>
        <taxon>Setaria</taxon>
    </lineage>
</organism>
<sequence>MSGAIGARACRCERGVSSGMPNGQSCIGSHLSYQIISSML</sequence>
<dbReference type="EMBL" id="AGNK02000453">
    <property type="status" value="NOT_ANNOTATED_CDS"/>
    <property type="molecule type" value="Genomic_DNA"/>
</dbReference>
<dbReference type="Gramene" id="KQL30641">
    <property type="protein sequence ID" value="KQL30641"/>
    <property type="gene ID" value="SETIT_020640mg"/>
</dbReference>
<reference evidence="1" key="2">
    <citation type="submission" date="2018-08" db="UniProtKB">
        <authorList>
            <consortium name="EnsemblPlants"/>
        </authorList>
    </citation>
    <scope>IDENTIFICATION</scope>
    <source>
        <strain evidence="1">Yugu1</strain>
    </source>
</reference>
<protein>
    <submittedName>
        <fullName evidence="1">Uncharacterized protein</fullName>
    </submittedName>
</protein>
<keyword evidence="2" id="KW-1185">Reference proteome</keyword>
<dbReference type="AlphaFoldDB" id="K3Z272"/>
<proteinExistence type="predicted"/>
<dbReference type="HOGENOM" id="CLU_3300278_0_0_1"/>
<accession>K3Z272</accession>
<dbReference type="Proteomes" id="UP000004995">
    <property type="component" value="Unassembled WGS sequence"/>
</dbReference>
<reference evidence="2" key="1">
    <citation type="journal article" date="2012" name="Nat. Biotechnol.">
        <title>Reference genome sequence of the model plant Setaria.</title>
        <authorList>
            <person name="Bennetzen J.L."/>
            <person name="Schmutz J."/>
            <person name="Wang H."/>
            <person name="Percifield R."/>
            <person name="Hawkins J."/>
            <person name="Pontaroli A.C."/>
            <person name="Estep M."/>
            <person name="Feng L."/>
            <person name="Vaughn J.N."/>
            <person name="Grimwood J."/>
            <person name="Jenkins J."/>
            <person name="Barry K."/>
            <person name="Lindquist E."/>
            <person name="Hellsten U."/>
            <person name="Deshpande S."/>
            <person name="Wang X."/>
            <person name="Wu X."/>
            <person name="Mitros T."/>
            <person name="Triplett J."/>
            <person name="Yang X."/>
            <person name="Ye C.Y."/>
            <person name="Mauro-Herrera M."/>
            <person name="Wang L."/>
            <person name="Li P."/>
            <person name="Sharma M."/>
            <person name="Sharma R."/>
            <person name="Ronald P.C."/>
            <person name="Panaud O."/>
            <person name="Kellogg E.A."/>
            <person name="Brutnell T.P."/>
            <person name="Doust A.N."/>
            <person name="Tuskan G.A."/>
            <person name="Rokhsar D."/>
            <person name="Devos K.M."/>
        </authorList>
    </citation>
    <scope>NUCLEOTIDE SEQUENCE [LARGE SCALE GENOMIC DNA]</scope>
    <source>
        <strain evidence="2">cv. Yugu1</strain>
    </source>
</reference>
<dbReference type="EnsemblPlants" id="KQL30641">
    <property type="protein sequence ID" value="KQL30641"/>
    <property type="gene ID" value="SETIT_020640mg"/>
</dbReference>
<evidence type="ECO:0000313" key="2">
    <source>
        <dbReference type="Proteomes" id="UP000004995"/>
    </source>
</evidence>
<name>K3Z272_SETIT</name>